<comment type="similarity">
    <text evidence="1">Belongs to the MreC family.</text>
</comment>
<evidence type="ECO:0000313" key="9">
    <source>
        <dbReference type="Proteomes" id="UP000178645"/>
    </source>
</evidence>
<dbReference type="InterPro" id="IPR042177">
    <property type="entry name" value="Cell/Rod_1"/>
</dbReference>
<dbReference type="AlphaFoldDB" id="A0A1F6Y5I0"/>
<evidence type="ECO:0000256" key="5">
    <source>
        <dbReference type="SAM" id="Coils"/>
    </source>
</evidence>
<name>A0A1F6Y5I0_9BACT</name>
<dbReference type="PANTHER" id="PTHR34138:SF1">
    <property type="entry name" value="CELL SHAPE-DETERMINING PROTEIN MREC"/>
    <property type="match status" value="1"/>
</dbReference>
<dbReference type="GO" id="GO:0008360">
    <property type="term" value="P:regulation of cell shape"/>
    <property type="evidence" value="ECO:0007669"/>
    <property type="project" value="UniProtKB-KW"/>
</dbReference>
<keyword evidence="6" id="KW-0812">Transmembrane</keyword>
<dbReference type="EMBL" id="MFVU01000021">
    <property type="protein sequence ID" value="OGJ01618.1"/>
    <property type="molecule type" value="Genomic_DNA"/>
</dbReference>
<dbReference type="InterPro" id="IPR042175">
    <property type="entry name" value="Cell/Rod_MreC_2"/>
</dbReference>
<dbReference type="Gene3D" id="2.40.10.340">
    <property type="entry name" value="Rod shape-determining protein MreC, domain 1"/>
    <property type="match status" value="1"/>
</dbReference>
<dbReference type="GO" id="GO:0005886">
    <property type="term" value="C:plasma membrane"/>
    <property type="evidence" value="ECO:0007669"/>
    <property type="project" value="TreeGrafter"/>
</dbReference>
<evidence type="ECO:0000256" key="4">
    <source>
        <dbReference type="ARBA" id="ARBA00032089"/>
    </source>
</evidence>
<evidence type="ECO:0000256" key="3">
    <source>
        <dbReference type="ARBA" id="ARBA00022960"/>
    </source>
</evidence>
<dbReference type="Pfam" id="PF04085">
    <property type="entry name" value="MreC"/>
    <property type="match status" value="1"/>
</dbReference>
<evidence type="ECO:0000256" key="1">
    <source>
        <dbReference type="ARBA" id="ARBA00009369"/>
    </source>
</evidence>
<comment type="caution">
    <text evidence="8">The sequence shown here is derived from an EMBL/GenBank/DDBJ whole genome shotgun (WGS) entry which is preliminary data.</text>
</comment>
<gene>
    <name evidence="8" type="ORF">A3G53_02540</name>
</gene>
<keyword evidence="3" id="KW-0133">Cell shape</keyword>
<dbReference type="InterPro" id="IPR055342">
    <property type="entry name" value="MreC_beta-barrel_core"/>
</dbReference>
<protein>
    <recommendedName>
        <fullName evidence="2">Cell shape-determining protein MreC</fullName>
    </recommendedName>
    <alternativeName>
        <fullName evidence="4">Cell shape protein MreC</fullName>
    </alternativeName>
</protein>
<dbReference type="Gene3D" id="2.40.10.350">
    <property type="entry name" value="Rod shape-determining protein MreC, domain 2"/>
    <property type="match status" value="1"/>
</dbReference>
<organism evidence="8 9">
    <name type="scientific">Candidatus Nomurabacteria bacterium RIFCSPLOWO2_12_FULL_44_11</name>
    <dbReference type="NCBI Taxonomy" id="1801796"/>
    <lineage>
        <taxon>Bacteria</taxon>
        <taxon>Candidatus Nomuraibacteriota</taxon>
    </lineage>
</organism>
<dbReference type="PANTHER" id="PTHR34138">
    <property type="entry name" value="CELL SHAPE-DETERMINING PROTEIN MREC"/>
    <property type="match status" value="1"/>
</dbReference>
<reference evidence="8 9" key="1">
    <citation type="journal article" date="2016" name="Nat. Commun.">
        <title>Thousands of microbial genomes shed light on interconnected biogeochemical processes in an aquifer system.</title>
        <authorList>
            <person name="Anantharaman K."/>
            <person name="Brown C.T."/>
            <person name="Hug L.A."/>
            <person name="Sharon I."/>
            <person name="Castelle C.J."/>
            <person name="Probst A.J."/>
            <person name="Thomas B.C."/>
            <person name="Singh A."/>
            <person name="Wilkins M.J."/>
            <person name="Karaoz U."/>
            <person name="Brodie E.L."/>
            <person name="Williams K.H."/>
            <person name="Hubbard S.S."/>
            <person name="Banfield J.F."/>
        </authorList>
    </citation>
    <scope>NUCLEOTIDE SEQUENCE [LARGE SCALE GENOMIC DNA]</scope>
</reference>
<evidence type="ECO:0000313" key="8">
    <source>
        <dbReference type="EMBL" id="OGJ01618.1"/>
    </source>
</evidence>
<keyword evidence="6" id="KW-0472">Membrane</keyword>
<keyword evidence="5" id="KW-0175">Coiled coil</keyword>
<evidence type="ECO:0000259" key="7">
    <source>
        <dbReference type="Pfam" id="PF04085"/>
    </source>
</evidence>
<feature type="transmembrane region" description="Helical" evidence="6">
    <location>
        <begin position="14"/>
        <end position="32"/>
    </location>
</feature>
<feature type="coiled-coil region" evidence="5">
    <location>
        <begin position="70"/>
        <end position="97"/>
    </location>
</feature>
<accession>A0A1F6Y5I0</accession>
<evidence type="ECO:0000256" key="6">
    <source>
        <dbReference type="SAM" id="Phobius"/>
    </source>
</evidence>
<dbReference type="InterPro" id="IPR007221">
    <property type="entry name" value="MreC"/>
</dbReference>
<proteinExistence type="inferred from homology"/>
<dbReference type="Proteomes" id="UP000178645">
    <property type="component" value="Unassembled WGS sequence"/>
</dbReference>
<evidence type="ECO:0000256" key="2">
    <source>
        <dbReference type="ARBA" id="ARBA00013855"/>
    </source>
</evidence>
<sequence length="263" mass="28587">MSYLQDRKVKNKKIINITIVVVLLFVLFYFRAGIFKGLSYISGAIFRPVLVAGNNVGNTFSNISAYFASKNSLTKENEDLKLKLSEKDAKMANYNALLDENNKLKDVLGRKNAKADFIVSAILAKPNQSPYDTLIIDAGNNQGASAGDLVFALGNIPIGRVSEVGPSSAKVILFSNPGEKTEVVIEGRDVFTTITGRGGGNFEMIVSRDFTLERGATVVLPGITPYVVGVVQTIISDPRDAFTKALLTSPVNIFELKFVEVEK</sequence>
<keyword evidence="6" id="KW-1133">Transmembrane helix</keyword>
<feature type="domain" description="Rod shape-determining protein MreC beta-barrel core" evidence="7">
    <location>
        <begin position="124"/>
        <end position="261"/>
    </location>
</feature>